<keyword evidence="4" id="KW-1185">Reference proteome</keyword>
<dbReference type="InterPro" id="IPR003675">
    <property type="entry name" value="Rce1/LyrA-like_dom"/>
</dbReference>
<feature type="transmembrane region" description="Helical" evidence="1">
    <location>
        <begin position="173"/>
        <end position="206"/>
    </location>
</feature>
<proteinExistence type="predicted"/>
<sequence>MNISREMNENKFELSMFRMLVMGVYMFIVELLVEIPFLLLKESKYVTSHKSLELIVSLSSEIIPRFLVVLIVLELIKEYYKLNFKISYARNFNFRLLLSTVFLMIGFFLWFQTLFMAMVVKFPVLQSFAQEATKLDENFYVDIIVSVVVAPIYEEILMRGIILEGLLNKYKPIIGIIVSAAIFGAMHFNILTFINATVGGIVLGTIYYKTRSLVLCIVCHMLHNSIINFLQYFGQYMEGVDINIITFLIGIAIFTISAIFFERCLKKMKKDDVNLKKNIA</sequence>
<name>A0ABN1JKA0_9CLOT</name>
<evidence type="ECO:0000256" key="1">
    <source>
        <dbReference type="SAM" id="Phobius"/>
    </source>
</evidence>
<feature type="transmembrane region" description="Helical" evidence="1">
    <location>
        <begin position="96"/>
        <end position="119"/>
    </location>
</feature>
<evidence type="ECO:0000313" key="4">
    <source>
        <dbReference type="Proteomes" id="UP001501510"/>
    </source>
</evidence>
<dbReference type="Proteomes" id="UP001501510">
    <property type="component" value="Unassembled WGS sequence"/>
</dbReference>
<organism evidence="3 4">
    <name type="scientific">Clostridium oceanicum</name>
    <dbReference type="NCBI Taxonomy" id="1543"/>
    <lineage>
        <taxon>Bacteria</taxon>
        <taxon>Bacillati</taxon>
        <taxon>Bacillota</taxon>
        <taxon>Clostridia</taxon>
        <taxon>Eubacteriales</taxon>
        <taxon>Clostridiaceae</taxon>
        <taxon>Clostridium</taxon>
    </lineage>
</organism>
<feature type="transmembrane region" description="Helical" evidence="1">
    <location>
        <begin position="240"/>
        <end position="261"/>
    </location>
</feature>
<dbReference type="EMBL" id="BAAACG010000010">
    <property type="protein sequence ID" value="GAA0741655.1"/>
    <property type="molecule type" value="Genomic_DNA"/>
</dbReference>
<evidence type="ECO:0000313" key="3">
    <source>
        <dbReference type="EMBL" id="GAA0741655.1"/>
    </source>
</evidence>
<dbReference type="PANTHER" id="PTHR36435:SF1">
    <property type="entry name" value="CAAX AMINO TERMINAL PROTEASE FAMILY PROTEIN"/>
    <property type="match status" value="1"/>
</dbReference>
<reference evidence="3 4" key="1">
    <citation type="journal article" date="2019" name="Int. J. Syst. Evol. Microbiol.">
        <title>The Global Catalogue of Microorganisms (GCM) 10K type strain sequencing project: providing services to taxonomists for standard genome sequencing and annotation.</title>
        <authorList>
            <consortium name="The Broad Institute Genomics Platform"/>
            <consortium name="The Broad Institute Genome Sequencing Center for Infectious Disease"/>
            <person name="Wu L."/>
            <person name="Ma J."/>
        </authorList>
    </citation>
    <scope>NUCLEOTIDE SEQUENCE [LARGE SCALE GENOMIC DNA]</scope>
    <source>
        <strain evidence="3 4">JCM 1407</strain>
    </source>
</reference>
<keyword evidence="3" id="KW-0645">Protease</keyword>
<feature type="transmembrane region" description="Helical" evidence="1">
    <location>
        <begin position="20"/>
        <end position="40"/>
    </location>
</feature>
<dbReference type="PANTHER" id="PTHR36435">
    <property type="entry name" value="SLR1288 PROTEIN"/>
    <property type="match status" value="1"/>
</dbReference>
<accession>A0ABN1JKA0</accession>
<keyword evidence="3" id="KW-0378">Hydrolase</keyword>
<dbReference type="Pfam" id="PF02517">
    <property type="entry name" value="Rce1-like"/>
    <property type="match status" value="1"/>
</dbReference>
<feature type="transmembrane region" description="Helical" evidence="1">
    <location>
        <begin position="213"/>
        <end position="234"/>
    </location>
</feature>
<keyword evidence="1" id="KW-0812">Transmembrane</keyword>
<dbReference type="RefSeq" id="WP_343761744.1">
    <property type="nucleotide sequence ID" value="NZ_BAAACG010000010.1"/>
</dbReference>
<evidence type="ECO:0000259" key="2">
    <source>
        <dbReference type="Pfam" id="PF02517"/>
    </source>
</evidence>
<keyword evidence="1" id="KW-1133">Transmembrane helix</keyword>
<comment type="caution">
    <text evidence="3">The sequence shown here is derived from an EMBL/GenBank/DDBJ whole genome shotgun (WGS) entry which is preliminary data.</text>
</comment>
<keyword evidence="1" id="KW-0472">Membrane</keyword>
<gene>
    <name evidence="3" type="ORF">GCM10008906_23090</name>
</gene>
<dbReference type="InterPro" id="IPR052710">
    <property type="entry name" value="CAAX_protease"/>
</dbReference>
<protein>
    <submittedName>
        <fullName evidence="3">CPBP family intramembrane metalloprotease</fullName>
    </submittedName>
</protein>
<dbReference type="GO" id="GO:0008237">
    <property type="term" value="F:metallopeptidase activity"/>
    <property type="evidence" value="ECO:0007669"/>
    <property type="project" value="UniProtKB-KW"/>
</dbReference>
<keyword evidence="3" id="KW-0482">Metalloprotease</keyword>
<feature type="transmembrane region" description="Helical" evidence="1">
    <location>
        <begin position="52"/>
        <end position="76"/>
    </location>
</feature>
<feature type="domain" description="CAAX prenyl protease 2/Lysostaphin resistance protein A-like" evidence="2">
    <location>
        <begin position="138"/>
        <end position="225"/>
    </location>
</feature>